<reference evidence="2 3" key="1">
    <citation type="submission" date="2020-05" db="EMBL/GenBank/DDBJ databases">
        <title>WGS assembly of Panicum virgatum.</title>
        <authorList>
            <person name="Lovell J.T."/>
            <person name="Jenkins J."/>
            <person name="Shu S."/>
            <person name="Juenger T.E."/>
            <person name="Schmutz J."/>
        </authorList>
    </citation>
    <scope>NUCLEOTIDE SEQUENCE [LARGE SCALE GENOMIC DNA]</scope>
    <source>
        <strain evidence="3">cv. AP13</strain>
    </source>
</reference>
<name>A0A8T0Q5J6_PANVG</name>
<evidence type="ECO:0000313" key="3">
    <source>
        <dbReference type="Proteomes" id="UP000823388"/>
    </source>
</evidence>
<comment type="caution">
    <text evidence="2">The sequence shown here is derived from an EMBL/GenBank/DDBJ whole genome shotgun (WGS) entry which is preliminary data.</text>
</comment>
<dbReference type="Proteomes" id="UP000823388">
    <property type="component" value="Chromosome 7K"/>
</dbReference>
<dbReference type="AlphaFoldDB" id="A0A8T0Q5J6"/>
<evidence type="ECO:0000256" key="1">
    <source>
        <dbReference type="SAM" id="MobiDB-lite"/>
    </source>
</evidence>
<keyword evidence="3" id="KW-1185">Reference proteome</keyword>
<accession>A0A8T0Q5J6</accession>
<feature type="compositionally biased region" description="Low complexity" evidence="1">
    <location>
        <begin position="40"/>
        <end position="57"/>
    </location>
</feature>
<proteinExistence type="predicted"/>
<feature type="compositionally biased region" description="Polar residues" evidence="1">
    <location>
        <begin position="60"/>
        <end position="72"/>
    </location>
</feature>
<gene>
    <name evidence="2" type="ORF">PVAP13_7KG050918</name>
</gene>
<dbReference type="EMBL" id="CM029049">
    <property type="protein sequence ID" value="KAG2570161.1"/>
    <property type="molecule type" value="Genomic_DNA"/>
</dbReference>
<sequence>MKPALGLAIEHLFHSAGSSRSCSVFAKYYSPGRRPLTHQLLTRPSPPRSLTSRSLLSAPTGHTTQSCLEVTL</sequence>
<feature type="region of interest" description="Disordered" evidence="1">
    <location>
        <begin position="37"/>
        <end position="72"/>
    </location>
</feature>
<organism evidence="2 3">
    <name type="scientific">Panicum virgatum</name>
    <name type="common">Blackwell switchgrass</name>
    <dbReference type="NCBI Taxonomy" id="38727"/>
    <lineage>
        <taxon>Eukaryota</taxon>
        <taxon>Viridiplantae</taxon>
        <taxon>Streptophyta</taxon>
        <taxon>Embryophyta</taxon>
        <taxon>Tracheophyta</taxon>
        <taxon>Spermatophyta</taxon>
        <taxon>Magnoliopsida</taxon>
        <taxon>Liliopsida</taxon>
        <taxon>Poales</taxon>
        <taxon>Poaceae</taxon>
        <taxon>PACMAD clade</taxon>
        <taxon>Panicoideae</taxon>
        <taxon>Panicodae</taxon>
        <taxon>Paniceae</taxon>
        <taxon>Panicinae</taxon>
        <taxon>Panicum</taxon>
        <taxon>Panicum sect. Hiantes</taxon>
    </lineage>
</organism>
<evidence type="ECO:0000313" key="2">
    <source>
        <dbReference type="EMBL" id="KAG2570161.1"/>
    </source>
</evidence>
<protein>
    <submittedName>
        <fullName evidence="2">Uncharacterized protein</fullName>
    </submittedName>
</protein>